<protein>
    <recommendedName>
        <fullName evidence="3">C2H2-type domain-containing protein</fullName>
    </recommendedName>
</protein>
<evidence type="ECO:0000256" key="1">
    <source>
        <dbReference type="PROSITE-ProRule" id="PRU00042"/>
    </source>
</evidence>
<dbReference type="Proteomes" id="UP001295684">
    <property type="component" value="Unassembled WGS sequence"/>
</dbReference>
<dbReference type="InterPro" id="IPR013087">
    <property type="entry name" value="Znf_C2H2_type"/>
</dbReference>
<feature type="compositionally biased region" description="Basic residues" evidence="2">
    <location>
        <begin position="289"/>
        <end position="300"/>
    </location>
</feature>
<name>A0AAD1UEB4_EUPCR</name>
<accession>A0AAD1UEB4</accession>
<keyword evidence="5" id="KW-1185">Reference proteome</keyword>
<feature type="region of interest" description="Disordered" evidence="2">
    <location>
        <begin position="256"/>
        <end position="308"/>
    </location>
</feature>
<keyword evidence="1" id="KW-0479">Metal-binding</keyword>
<organism evidence="4 5">
    <name type="scientific">Euplotes crassus</name>
    <dbReference type="NCBI Taxonomy" id="5936"/>
    <lineage>
        <taxon>Eukaryota</taxon>
        <taxon>Sar</taxon>
        <taxon>Alveolata</taxon>
        <taxon>Ciliophora</taxon>
        <taxon>Intramacronucleata</taxon>
        <taxon>Spirotrichea</taxon>
        <taxon>Hypotrichia</taxon>
        <taxon>Euplotida</taxon>
        <taxon>Euplotidae</taxon>
        <taxon>Moneuplotes</taxon>
    </lineage>
</organism>
<dbReference type="GO" id="GO:0008270">
    <property type="term" value="F:zinc ion binding"/>
    <property type="evidence" value="ECO:0007669"/>
    <property type="project" value="UniProtKB-KW"/>
</dbReference>
<proteinExistence type="predicted"/>
<feature type="domain" description="C2H2-type" evidence="3">
    <location>
        <begin position="325"/>
        <end position="352"/>
    </location>
</feature>
<keyword evidence="1" id="KW-0863">Zinc-finger</keyword>
<evidence type="ECO:0000313" key="4">
    <source>
        <dbReference type="EMBL" id="CAI2365021.1"/>
    </source>
</evidence>
<sequence>MTDNYLDPDFGDQSPLFSLFSRKLPLPSESFCVGQGIKTDFSNDSFTKIEDVDNQTLSQLLEAKFRDDCNIQVSKSELKCIRIKPVESLLFNNISPVCSPDSETGFTSLFSQHKTKSTFQSDDANPTKLWFSQTQNKIHERPQIDSWQQNIQRVHTASIDNRVYCEEQLEQDSDADLVPVNPKALRRGHPLLEQLPNLGYQSPKDAMSKGLAQDKDLDDYMWEQDSSEYFEGCREIPCAKPTTQDTEIVWKHREDLMDKEGSQDTSNCIKEKKTNTKSGSASTLGSGSRKTRKSKRKPKPNPKFEDEVCDQSQELGKCMKDGMKMYCKECNKYFSAQGYGGHRSRVHKGQNPQYRQKLAIRKANEAKLELLRQAQYLYLIRNCSDNTQGTTPQASNLDKNTDALSNTNCSWAPQEANSCSQKLCNNKNVSLKSISRTALNRLKSEICNDQTLQAQLRRVDYKGFLKQKRKQNN</sequence>
<feature type="compositionally biased region" description="Polar residues" evidence="2">
    <location>
        <begin position="276"/>
        <end position="285"/>
    </location>
</feature>
<dbReference type="AlphaFoldDB" id="A0AAD1UEB4"/>
<evidence type="ECO:0000259" key="3">
    <source>
        <dbReference type="PROSITE" id="PS50157"/>
    </source>
</evidence>
<dbReference type="PROSITE" id="PS50157">
    <property type="entry name" value="ZINC_FINGER_C2H2_2"/>
    <property type="match status" value="1"/>
</dbReference>
<evidence type="ECO:0000313" key="5">
    <source>
        <dbReference type="Proteomes" id="UP001295684"/>
    </source>
</evidence>
<dbReference type="EMBL" id="CAMPGE010006177">
    <property type="protein sequence ID" value="CAI2365021.1"/>
    <property type="molecule type" value="Genomic_DNA"/>
</dbReference>
<keyword evidence="1" id="KW-0862">Zinc</keyword>
<reference evidence="4" key="1">
    <citation type="submission" date="2023-07" db="EMBL/GenBank/DDBJ databases">
        <authorList>
            <consortium name="AG Swart"/>
            <person name="Singh M."/>
            <person name="Singh A."/>
            <person name="Seah K."/>
            <person name="Emmerich C."/>
        </authorList>
    </citation>
    <scope>NUCLEOTIDE SEQUENCE</scope>
    <source>
        <strain evidence="4">DP1</strain>
    </source>
</reference>
<comment type="caution">
    <text evidence="4">The sequence shown here is derived from an EMBL/GenBank/DDBJ whole genome shotgun (WGS) entry which is preliminary data.</text>
</comment>
<gene>
    <name evidence="4" type="ORF">ECRASSUSDP1_LOCUS6371</name>
</gene>
<evidence type="ECO:0000256" key="2">
    <source>
        <dbReference type="SAM" id="MobiDB-lite"/>
    </source>
</evidence>